<evidence type="ECO:0000313" key="2">
    <source>
        <dbReference type="EMBL" id="MBI2876831.1"/>
    </source>
</evidence>
<reference evidence="2" key="1">
    <citation type="submission" date="2020-07" db="EMBL/GenBank/DDBJ databases">
        <title>Huge and variable diversity of episymbiotic CPR bacteria and DPANN archaea in groundwater ecosystems.</title>
        <authorList>
            <person name="He C.Y."/>
            <person name="Keren R."/>
            <person name="Whittaker M."/>
            <person name="Farag I.F."/>
            <person name="Doudna J."/>
            <person name="Cate J.H.D."/>
            <person name="Banfield J.F."/>
        </authorList>
    </citation>
    <scope>NUCLEOTIDE SEQUENCE</scope>
    <source>
        <strain evidence="2">NC_groundwater_672_Ag_B-0.1um_62_36</strain>
    </source>
</reference>
<organism evidence="2 3">
    <name type="scientific">Tectimicrobiota bacterium</name>
    <dbReference type="NCBI Taxonomy" id="2528274"/>
    <lineage>
        <taxon>Bacteria</taxon>
        <taxon>Pseudomonadati</taxon>
        <taxon>Nitrospinota/Tectimicrobiota group</taxon>
        <taxon>Candidatus Tectimicrobiota</taxon>
    </lineage>
</organism>
<dbReference type="Pfam" id="PF12690">
    <property type="entry name" value="BsuPI"/>
    <property type="match status" value="1"/>
</dbReference>
<gene>
    <name evidence="2" type="ORF">HYY20_08120</name>
</gene>
<dbReference type="Proteomes" id="UP000769766">
    <property type="component" value="Unassembled WGS sequence"/>
</dbReference>
<dbReference type="Gene3D" id="2.60.40.2360">
    <property type="entry name" value="Intracellular proteinase inhibitor BsuPI"/>
    <property type="match status" value="1"/>
</dbReference>
<evidence type="ECO:0000313" key="3">
    <source>
        <dbReference type="Proteomes" id="UP000769766"/>
    </source>
</evidence>
<dbReference type="EMBL" id="JACPRF010000245">
    <property type="protein sequence ID" value="MBI2876831.1"/>
    <property type="molecule type" value="Genomic_DNA"/>
</dbReference>
<comment type="caution">
    <text evidence="2">The sequence shown here is derived from an EMBL/GenBank/DDBJ whole genome shotgun (WGS) entry which is preliminary data.</text>
</comment>
<feature type="domain" description="Intracellular proteinase inhibitor BsuPI" evidence="1">
    <location>
        <begin position="40"/>
        <end position="139"/>
    </location>
</feature>
<dbReference type="InterPro" id="IPR020481">
    <property type="entry name" value="Intracell_prot_inh_BsuPI"/>
</dbReference>
<dbReference type="InterPro" id="IPR038144">
    <property type="entry name" value="IPI"/>
</dbReference>
<proteinExistence type="predicted"/>
<dbReference type="AlphaFoldDB" id="A0A932CPM3"/>
<protein>
    <recommendedName>
        <fullName evidence="1">Intracellular proteinase inhibitor BsuPI domain-containing protein</fullName>
    </recommendedName>
</protein>
<evidence type="ECO:0000259" key="1">
    <source>
        <dbReference type="Pfam" id="PF12690"/>
    </source>
</evidence>
<accession>A0A932CPM3</accession>
<name>A0A932CPM3_UNCTE</name>
<sequence>MTGRSQLWSLRFAAFLLAGCSLVSQPVRGKADPPRLRTVLTTDKATYAPGEPITFALRLINETAEPIRLSFTTAQRFDLVVQDPAGREVWRWSAGRFFAQALGEETLQPSGGDLLFQATLPKGLPPGTYTVHGTIPAQEHPLSASTRITVR</sequence>